<feature type="region of interest" description="Disordered" evidence="6">
    <location>
        <begin position="1"/>
        <end position="38"/>
    </location>
</feature>
<evidence type="ECO:0000256" key="4">
    <source>
        <dbReference type="ARBA" id="ARBA00022989"/>
    </source>
</evidence>
<comment type="similarity">
    <text evidence="2">Belongs to the CD225/Dispanin family.</text>
</comment>
<comment type="subcellular location">
    <subcellularLocation>
        <location evidence="1">Membrane</location>
    </subcellularLocation>
</comment>
<dbReference type="PANTHER" id="PTHR14948">
    <property type="entry name" value="NG5"/>
    <property type="match status" value="1"/>
</dbReference>
<keyword evidence="4 7" id="KW-1133">Transmembrane helix</keyword>
<keyword evidence="8" id="KW-1185">Reference proteome</keyword>
<dbReference type="InterPro" id="IPR007593">
    <property type="entry name" value="CD225/Dispanin_fam"/>
</dbReference>
<proteinExistence type="inferred from homology"/>
<dbReference type="PANTHER" id="PTHR14948:SF46">
    <property type="entry name" value="DISPANIN SUBFAMILY A MEMBER 2B-LIKE-RELATED"/>
    <property type="match status" value="1"/>
</dbReference>
<accession>A0ABM1KIN8</accession>
<dbReference type="Pfam" id="PF04505">
    <property type="entry name" value="CD225"/>
    <property type="match status" value="1"/>
</dbReference>
<evidence type="ECO:0000256" key="7">
    <source>
        <dbReference type="SAM" id="Phobius"/>
    </source>
</evidence>
<evidence type="ECO:0000256" key="3">
    <source>
        <dbReference type="ARBA" id="ARBA00022692"/>
    </source>
</evidence>
<evidence type="ECO:0000256" key="2">
    <source>
        <dbReference type="ARBA" id="ARBA00006843"/>
    </source>
</evidence>
<feature type="transmembrane region" description="Helical" evidence="7">
    <location>
        <begin position="129"/>
        <end position="147"/>
    </location>
</feature>
<dbReference type="Proteomes" id="UP000694871">
    <property type="component" value="Unplaced"/>
</dbReference>
<organism evidence="8 9">
    <name type="scientific">Gekko japonicus</name>
    <name type="common">Schlegel's Japanese gecko</name>
    <dbReference type="NCBI Taxonomy" id="146911"/>
    <lineage>
        <taxon>Eukaryota</taxon>
        <taxon>Metazoa</taxon>
        <taxon>Chordata</taxon>
        <taxon>Craniata</taxon>
        <taxon>Vertebrata</taxon>
        <taxon>Euteleostomi</taxon>
        <taxon>Lepidosauria</taxon>
        <taxon>Squamata</taxon>
        <taxon>Bifurcata</taxon>
        <taxon>Gekkota</taxon>
        <taxon>Gekkonidae</taxon>
        <taxon>Gekkoninae</taxon>
        <taxon>Gekko</taxon>
    </lineage>
</organism>
<evidence type="ECO:0000256" key="5">
    <source>
        <dbReference type="ARBA" id="ARBA00023136"/>
    </source>
</evidence>
<keyword evidence="5 7" id="KW-0472">Membrane</keyword>
<evidence type="ECO:0000313" key="9">
    <source>
        <dbReference type="RefSeq" id="XP_015273575.1"/>
    </source>
</evidence>
<evidence type="ECO:0000256" key="1">
    <source>
        <dbReference type="ARBA" id="ARBA00004370"/>
    </source>
</evidence>
<keyword evidence="3 7" id="KW-0812">Transmembrane</keyword>
<evidence type="ECO:0000256" key="6">
    <source>
        <dbReference type="SAM" id="MobiDB-lite"/>
    </source>
</evidence>
<feature type="transmembrane region" description="Helical" evidence="7">
    <location>
        <begin position="81"/>
        <end position="103"/>
    </location>
</feature>
<sequence length="154" mass="16891">MDHPKNQEGTPSDPNPPPYSEKQPYNQPSPPAHGPAYPTMPTQYQPYYPPYSAVPGYASVVQSPVHTTVIVPVEPTHEPDYLGYSIFTMLCCCVPLGIAALVYSIRTRDANRMGNGTEAQQNSRMARNFAHSALFVGIALITVYIVLKVSVLRA</sequence>
<dbReference type="InterPro" id="IPR051423">
    <property type="entry name" value="CD225/Dispanin"/>
</dbReference>
<protein>
    <submittedName>
        <fullName evidence="9">Proline-rich transmembrane protein 1-like</fullName>
    </submittedName>
</protein>
<reference evidence="9" key="1">
    <citation type="submission" date="2025-08" db="UniProtKB">
        <authorList>
            <consortium name="RefSeq"/>
        </authorList>
    </citation>
    <scope>IDENTIFICATION</scope>
</reference>
<dbReference type="RefSeq" id="XP_015273575.1">
    <property type="nucleotide sequence ID" value="XM_015418089.1"/>
</dbReference>
<name>A0ABM1KIN8_GEKJA</name>
<dbReference type="GeneID" id="107116207"/>
<gene>
    <name evidence="9" type="primary">LOC107116207</name>
</gene>
<evidence type="ECO:0000313" key="8">
    <source>
        <dbReference type="Proteomes" id="UP000694871"/>
    </source>
</evidence>